<dbReference type="Proteomes" id="UP000234560">
    <property type="component" value="Chromosome"/>
</dbReference>
<name>A0AAF1BQZ8_9CORY</name>
<reference evidence="2" key="2">
    <citation type="submission" date="2023-10" db="EMBL/GenBank/DDBJ databases">
        <authorList>
            <person name="Choi B."/>
        </authorList>
    </citation>
    <scope>NUCLEOTIDE SEQUENCE</scope>
    <source>
        <strain evidence="2">UMB0763</strain>
    </source>
</reference>
<feature type="compositionally biased region" description="Polar residues" evidence="1">
    <location>
        <begin position="15"/>
        <end position="25"/>
    </location>
</feature>
<organism evidence="2 3">
    <name type="scientific">Corynebacterium pyruviciproducens</name>
    <dbReference type="NCBI Taxonomy" id="598660"/>
    <lineage>
        <taxon>Bacteria</taxon>
        <taxon>Bacillati</taxon>
        <taxon>Actinomycetota</taxon>
        <taxon>Actinomycetes</taxon>
        <taxon>Mycobacteriales</taxon>
        <taxon>Corynebacteriaceae</taxon>
        <taxon>Corynebacterium</taxon>
    </lineage>
</organism>
<proteinExistence type="predicted"/>
<protein>
    <submittedName>
        <fullName evidence="2">DUF5997 family protein</fullName>
    </submittedName>
</protein>
<accession>A0AAF1BQZ8</accession>
<dbReference type="InterPro" id="IPR046039">
    <property type="entry name" value="DUF5997"/>
</dbReference>
<evidence type="ECO:0000313" key="3">
    <source>
        <dbReference type="Proteomes" id="UP000234560"/>
    </source>
</evidence>
<evidence type="ECO:0000313" key="2">
    <source>
        <dbReference type="EMBL" id="WOT01263.1"/>
    </source>
</evidence>
<evidence type="ECO:0000256" key="1">
    <source>
        <dbReference type="SAM" id="MobiDB-lite"/>
    </source>
</evidence>
<gene>
    <name evidence="2" type="ORF">CYJ47_08210</name>
</gene>
<sequence length="132" mass="14709">MHVSESDSNVRREPSSQAMKPQTAANKLGIYLPATPPEFQENALTHAEFVELQKNPPEWLATLRREGPHPRKVVAQKLGISNTALKNSGLTPPLTTAEIKELLAQQPEWLAKARKDMALKRAEHSAPKEEDK</sequence>
<dbReference type="AlphaFoldDB" id="A0AAF1BQZ8"/>
<dbReference type="RefSeq" id="WP_180805404.1">
    <property type="nucleotide sequence ID" value="NZ_CAMIHY010000029.1"/>
</dbReference>
<feature type="compositionally biased region" description="Basic and acidic residues" evidence="1">
    <location>
        <begin position="1"/>
        <end position="14"/>
    </location>
</feature>
<dbReference type="KEGG" id="cpyr:CYJ47_08210"/>
<feature type="region of interest" description="Disordered" evidence="1">
    <location>
        <begin position="1"/>
        <end position="30"/>
    </location>
</feature>
<reference evidence="2" key="1">
    <citation type="submission" date="2017-12" db="EMBL/GenBank/DDBJ databases">
        <authorList>
            <person name="Thomas-White K."/>
            <person name="Wolfe A.J."/>
        </authorList>
    </citation>
    <scope>NUCLEOTIDE SEQUENCE</scope>
    <source>
        <strain evidence="2">UMB0763</strain>
    </source>
</reference>
<dbReference type="EMBL" id="CP136958">
    <property type="protein sequence ID" value="WOT01263.1"/>
    <property type="molecule type" value="Genomic_DNA"/>
</dbReference>
<dbReference type="Pfam" id="PF19460">
    <property type="entry name" value="DUF5997"/>
    <property type="match status" value="1"/>
</dbReference>